<reference evidence="2 3" key="1">
    <citation type="journal article" date="2014" name="PLoS Genet.">
        <title>Phylogenetically driven sequencing of extremely halophilic archaea reveals strategies for static and dynamic osmo-response.</title>
        <authorList>
            <person name="Becker E.A."/>
            <person name="Seitzer P.M."/>
            <person name="Tritt A."/>
            <person name="Larsen D."/>
            <person name="Krusor M."/>
            <person name="Yao A.I."/>
            <person name="Wu D."/>
            <person name="Madern D."/>
            <person name="Eisen J.A."/>
            <person name="Darling A.E."/>
            <person name="Facciotti M.T."/>
        </authorList>
    </citation>
    <scope>NUCLEOTIDE SEQUENCE [LARGE SCALE GENOMIC DNA]</scope>
    <source>
        <strain evidence="2 3">100A6</strain>
    </source>
</reference>
<comment type="caution">
    <text evidence="2">The sequence shown here is derived from an EMBL/GenBank/DDBJ whole genome shotgun (WGS) entry which is preliminary data.</text>
</comment>
<evidence type="ECO:0000313" key="2">
    <source>
        <dbReference type="EMBL" id="EMA40618.1"/>
    </source>
</evidence>
<feature type="transmembrane region" description="Helical" evidence="1">
    <location>
        <begin position="9"/>
        <end position="26"/>
    </location>
</feature>
<organism evidence="2 3">
    <name type="scientific">Halococcus hamelinensis 100A6</name>
    <dbReference type="NCBI Taxonomy" id="1132509"/>
    <lineage>
        <taxon>Archaea</taxon>
        <taxon>Methanobacteriati</taxon>
        <taxon>Methanobacteriota</taxon>
        <taxon>Stenosarchaea group</taxon>
        <taxon>Halobacteria</taxon>
        <taxon>Halobacteriales</taxon>
        <taxon>Halococcaceae</taxon>
        <taxon>Halococcus</taxon>
    </lineage>
</organism>
<dbReference type="AlphaFoldDB" id="M0M5E4"/>
<dbReference type="InterPro" id="IPR055757">
    <property type="entry name" value="DUF7333"/>
</dbReference>
<sequence>MEFDLPKTAGIFVVLFAIIAIGTFMSPMAASTVGMVLGGLLVFGIVTLFVGVQHGEYRATRR</sequence>
<dbReference type="OrthoDB" id="214577at2157"/>
<protein>
    <recommendedName>
        <fullName evidence="4">Transporter</fullName>
    </recommendedName>
</protein>
<dbReference type="RefSeq" id="WP_007691099.1">
    <property type="nucleotide sequence ID" value="NZ_AJRK01000054.1"/>
</dbReference>
<keyword evidence="1" id="KW-0812">Transmembrane</keyword>
<feature type="transmembrane region" description="Helical" evidence="1">
    <location>
        <begin position="32"/>
        <end position="52"/>
    </location>
</feature>
<keyword evidence="3" id="KW-1185">Reference proteome</keyword>
<gene>
    <name evidence="2" type="ORF">C447_03831</name>
</gene>
<dbReference type="eggNOG" id="arCOG04509">
    <property type="taxonomic scope" value="Archaea"/>
</dbReference>
<dbReference type="PATRIC" id="fig|1132509.6.peg.891"/>
<evidence type="ECO:0008006" key="4">
    <source>
        <dbReference type="Google" id="ProtNLM"/>
    </source>
</evidence>
<evidence type="ECO:0000313" key="3">
    <source>
        <dbReference type="Proteomes" id="UP000011566"/>
    </source>
</evidence>
<keyword evidence="1" id="KW-1133">Transmembrane helix</keyword>
<proteinExistence type="predicted"/>
<accession>M0M5E4</accession>
<dbReference type="EMBL" id="AOMB01000010">
    <property type="protein sequence ID" value="EMA40618.1"/>
    <property type="molecule type" value="Genomic_DNA"/>
</dbReference>
<dbReference type="Pfam" id="PF24020">
    <property type="entry name" value="DUF7333"/>
    <property type="match status" value="1"/>
</dbReference>
<evidence type="ECO:0000256" key="1">
    <source>
        <dbReference type="SAM" id="Phobius"/>
    </source>
</evidence>
<keyword evidence="1" id="KW-0472">Membrane</keyword>
<name>M0M5E4_9EURY</name>
<dbReference type="Proteomes" id="UP000011566">
    <property type="component" value="Unassembled WGS sequence"/>
</dbReference>